<feature type="chain" id="PRO_5045735262" evidence="1">
    <location>
        <begin position="25"/>
        <end position="247"/>
    </location>
</feature>
<dbReference type="RefSeq" id="WP_161818521.1">
    <property type="nucleotide sequence ID" value="NZ_JAACJS010000012.1"/>
</dbReference>
<proteinExistence type="predicted"/>
<dbReference type="InterPro" id="IPR005901">
    <property type="entry name" value="GLPGLI"/>
</dbReference>
<evidence type="ECO:0000256" key="1">
    <source>
        <dbReference type="SAM" id="SignalP"/>
    </source>
</evidence>
<sequence length="247" mass="28155">MIRQCFPFLLWCLLLQIAHINVFSQTQIIKAGKIHFEKKISLHREIAGTEMENFRNSIPQFHNSYFSLSFTEKMSLYELEKAAPPNSILPDEKSEADVFRMDLSSGLFERQANLQTDVSLVKDSLPKILWKIRSETRDIAGFDCVRAEAIVYDSIYVIAFFSPQLQVSGGPLQLHGLPGMILGLVVPRLNLSLFATSFELISPDEQVMKQKQVSGKKISLAGYEKKVQILYRQTKGNLRIGYLRQLL</sequence>
<dbReference type="NCBIfam" id="TIGR01200">
    <property type="entry name" value="GLPGLI"/>
    <property type="match status" value="1"/>
</dbReference>
<name>A0ABW9ZTA0_9BACT</name>
<keyword evidence="3" id="KW-1185">Reference proteome</keyword>
<accession>A0ABW9ZTA0</accession>
<keyword evidence="1" id="KW-0732">Signal</keyword>
<organism evidence="2 3">
    <name type="scientific">Sediminibacterium roseum</name>
    <dbReference type="NCBI Taxonomy" id="1978412"/>
    <lineage>
        <taxon>Bacteria</taxon>
        <taxon>Pseudomonadati</taxon>
        <taxon>Bacteroidota</taxon>
        <taxon>Chitinophagia</taxon>
        <taxon>Chitinophagales</taxon>
        <taxon>Chitinophagaceae</taxon>
        <taxon>Sediminibacterium</taxon>
    </lineage>
</organism>
<comment type="caution">
    <text evidence="2">The sequence shown here is derived from an EMBL/GenBank/DDBJ whole genome shotgun (WGS) entry which is preliminary data.</text>
</comment>
<evidence type="ECO:0000313" key="2">
    <source>
        <dbReference type="EMBL" id="NCI50214.1"/>
    </source>
</evidence>
<dbReference type="EMBL" id="JAACJS010000012">
    <property type="protein sequence ID" value="NCI50214.1"/>
    <property type="molecule type" value="Genomic_DNA"/>
</dbReference>
<reference evidence="2 3" key="1">
    <citation type="submission" date="2020-01" db="EMBL/GenBank/DDBJ databases">
        <title>Genome analysis.</title>
        <authorList>
            <person name="Wu S."/>
            <person name="Wang G."/>
        </authorList>
    </citation>
    <scope>NUCLEOTIDE SEQUENCE [LARGE SCALE GENOMIC DNA]</scope>
    <source>
        <strain evidence="2 3">SYL130</strain>
    </source>
</reference>
<feature type="signal peptide" evidence="1">
    <location>
        <begin position="1"/>
        <end position="24"/>
    </location>
</feature>
<protein>
    <submittedName>
        <fullName evidence="2">GLPGLI family protein</fullName>
    </submittedName>
</protein>
<dbReference type="Proteomes" id="UP000753802">
    <property type="component" value="Unassembled WGS sequence"/>
</dbReference>
<gene>
    <name evidence="2" type="ORF">GWC95_09785</name>
</gene>
<evidence type="ECO:0000313" key="3">
    <source>
        <dbReference type="Proteomes" id="UP000753802"/>
    </source>
</evidence>